<organism evidence="4 5">
    <name type="scientific">Monosiga brevicollis</name>
    <name type="common">Choanoflagellate</name>
    <dbReference type="NCBI Taxonomy" id="81824"/>
    <lineage>
        <taxon>Eukaryota</taxon>
        <taxon>Choanoflagellata</taxon>
        <taxon>Craspedida</taxon>
        <taxon>Salpingoecidae</taxon>
        <taxon>Monosiga</taxon>
    </lineage>
</organism>
<evidence type="ECO:0000256" key="3">
    <source>
        <dbReference type="ARBA" id="ARBA00022729"/>
    </source>
</evidence>
<sequence>MIQSAPFLQAIFNGSIVSAIRFNASSHLISDVSGVSNVNFSLPMSIAEDTIFPLISSYSFNLSTWELYISFSEPINTATFDPTLVWWKSNCSTNVTYNMSIATSTWSMADTELRLVIANPDRFYLVEQYYTSTLTSFSFEAFGLADSSLNGVVNPAVCLLQASHVQEDIVPPAVLSVSINLTNDVMSIALNEVASIVSAMSPLHLNASSSNEWRDFLIQSNNTRRAVCAIPENEPCNALLVDLAPSTLDELKVSLFENRTMLSALFGIGSIQDLASNALSSPIVTSATVVMEDNVAPTLATWLLNFTDNSLRLVADEPIAWVRPERLRIRTAGRELQIWNSSNVHRVDWRTMVVSLHKEFVDIMKINLIGLSVDDSSFHIEAGAFADLNENENTQGNLTFSALHLEPDTISPRVIRYELNMSSNQVLLEFDEPVRSSSLTQPIWFEAKGGLAVAYTVLTLENSTVIMLQLAEDDRNEMRARQIARKPDESSIDLPGGFATDMAGNPFEEARWNVSVFVADSVRPVVTRVVLDLVDEYCDLNVTFDETVNTDAVDPTRISFQRSATADVASDIFLVGGQVLSANSTDIRLRLVKADCDRLKLDTTRGTNESTTFVSFGNGAVVDMALSPNALSAVVEQAAVVAPDVTAPYLTAFMLDMNAGVVVLNFNEPVKSESINASQLVFQTGATSGASDRYRLTGGVVESSNGLQQTLNLTLTDLNALKVHEGLAVSNSTTFLSLGSGFVLDMADNAVTPISNGQARQVDLFIDDTSLVSLQSFNLDMSRGRLTMFFSE</sequence>
<dbReference type="AlphaFoldDB" id="A9VEL4"/>
<dbReference type="eggNOG" id="ENOG502S38J">
    <property type="taxonomic scope" value="Eukaryota"/>
</dbReference>
<dbReference type="PANTHER" id="PTHR24019">
    <property type="entry name" value="ADIPOLIN"/>
    <property type="match status" value="1"/>
</dbReference>
<dbReference type="PANTHER" id="PTHR24019:SF5">
    <property type="entry name" value="ADIPOLIN"/>
    <property type="match status" value="1"/>
</dbReference>
<keyword evidence="2" id="KW-0964">Secreted</keyword>
<dbReference type="InParanoid" id="A9VEL4"/>
<keyword evidence="3" id="KW-0732">Signal</keyword>
<dbReference type="RefSeq" id="XP_001751161.1">
    <property type="nucleotide sequence ID" value="XM_001751109.1"/>
</dbReference>
<name>A9VEL4_MONBE</name>
<accession>A9VEL4</accession>
<dbReference type="GeneID" id="5896422"/>
<dbReference type="InterPro" id="IPR052136">
    <property type="entry name" value="Adipolin/Erythroferrone-rel"/>
</dbReference>
<dbReference type="EMBL" id="CH991701">
    <property type="protein sequence ID" value="EDQ84027.1"/>
    <property type="molecule type" value="Genomic_DNA"/>
</dbReference>
<evidence type="ECO:0000313" key="4">
    <source>
        <dbReference type="EMBL" id="EDQ84027.1"/>
    </source>
</evidence>
<comment type="subcellular location">
    <subcellularLocation>
        <location evidence="1">Secreted</location>
    </subcellularLocation>
</comment>
<evidence type="ECO:0000256" key="1">
    <source>
        <dbReference type="ARBA" id="ARBA00004613"/>
    </source>
</evidence>
<dbReference type="GO" id="GO:0005615">
    <property type="term" value="C:extracellular space"/>
    <property type="evidence" value="ECO:0000318"/>
    <property type="project" value="GO_Central"/>
</dbReference>
<feature type="non-terminal residue" evidence="4">
    <location>
        <position position="792"/>
    </location>
</feature>
<gene>
    <name evidence="4" type="ORF">MONBRDRAFT_13215</name>
</gene>
<dbReference type="GO" id="GO:0005179">
    <property type="term" value="F:hormone activity"/>
    <property type="evidence" value="ECO:0000318"/>
    <property type="project" value="GO_Central"/>
</dbReference>
<protein>
    <submittedName>
        <fullName evidence="4">Uncharacterized protein</fullName>
    </submittedName>
</protein>
<evidence type="ECO:0000256" key="2">
    <source>
        <dbReference type="ARBA" id="ARBA00022525"/>
    </source>
</evidence>
<keyword evidence="5" id="KW-1185">Reference proteome</keyword>
<reference evidence="4 5" key="1">
    <citation type="journal article" date="2008" name="Nature">
        <title>The genome of the choanoflagellate Monosiga brevicollis and the origin of metazoans.</title>
        <authorList>
            <consortium name="JGI Sequencing"/>
            <person name="King N."/>
            <person name="Westbrook M.J."/>
            <person name="Young S.L."/>
            <person name="Kuo A."/>
            <person name="Abedin M."/>
            <person name="Chapman J."/>
            <person name="Fairclough S."/>
            <person name="Hellsten U."/>
            <person name="Isogai Y."/>
            <person name="Letunic I."/>
            <person name="Marr M."/>
            <person name="Pincus D."/>
            <person name="Putnam N."/>
            <person name="Rokas A."/>
            <person name="Wright K.J."/>
            <person name="Zuzow R."/>
            <person name="Dirks W."/>
            <person name="Good M."/>
            <person name="Goodstein D."/>
            <person name="Lemons D."/>
            <person name="Li W."/>
            <person name="Lyons J.B."/>
            <person name="Morris A."/>
            <person name="Nichols S."/>
            <person name="Richter D.J."/>
            <person name="Salamov A."/>
            <person name="Bork P."/>
            <person name="Lim W.A."/>
            <person name="Manning G."/>
            <person name="Miller W.T."/>
            <person name="McGinnis W."/>
            <person name="Shapiro H."/>
            <person name="Tjian R."/>
            <person name="Grigoriev I.V."/>
            <person name="Rokhsar D."/>
        </authorList>
    </citation>
    <scope>NUCLEOTIDE SEQUENCE [LARGE SCALE GENOMIC DNA]</scope>
    <source>
        <strain evidence="5">MX1 / ATCC 50154</strain>
    </source>
</reference>
<dbReference type="Proteomes" id="UP000001357">
    <property type="component" value="Unassembled WGS sequence"/>
</dbReference>
<evidence type="ECO:0000313" key="5">
    <source>
        <dbReference type="Proteomes" id="UP000001357"/>
    </source>
</evidence>
<proteinExistence type="predicted"/>
<dbReference type="KEGG" id="mbr:MONBRDRAFT_13215"/>